<organism evidence="2 3">
    <name type="scientific">Rosa chinensis</name>
    <name type="common">China rose</name>
    <dbReference type="NCBI Taxonomy" id="74649"/>
    <lineage>
        <taxon>Eukaryota</taxon>
        <taxon>Viridiplantae</taxon>
        <taxon>Streptophyta</taxon>
        <taxon>Embryophyta</taxon>
        <taxon>Tracheophyta</taxon>
        <taxon>Spermatophyta</taxon>
        <taxon>Magnoliopsida</taxon>
        <taxon>eudicotyledons</taxon>
        <taxon>Gunneridae</taxon>
        <taxon>Pentapetalae</taxon>
        <taxon>rosids</taxon>
        <taxon>fabids</taxon>
        <taxon>Rosales</taxon>
        <taxon>Rosaceae</taxon>
        <taxon>Rosoideae</taxon>
        <taxon>Rosoideae incertae sedis</taxon>
        <taxon>Rosa</taxon>
    </lineage>
</organism>
<keyword evidence="3" id="KW-1185">Reference proteome</keyword>
<accession>A0A2P6PAC7</accession>
<dbReference type="InterPro" id="IPR026960">
    <property type="entry name" value="RVT-Znf"/>
</dbReference>
<keyword evidence="2" id="KW-0548">Nucleotidyltransferase</keyword>
<evidence type="ECO:0000313" key="2">
    <source>
        <dbReference type="EMBL" id="PRQ18872.1"/>
    </source>
</evidence>
<dbReference type="EMBL" id="PDCK01000045">
    <property type="protein sequence ID" value="PRQ18872.1"/>
    <property type="molecule type" value="Genomic_DNA"/>
</dbReference>
<comment type="caution">
    <text evidence="2">The sequence shown here is derived from an EMBL/GenBank/DDBJ whole genome shotgun (WGS) entry which is preliminary data.</text>
</comment>
<keyword evidence="2" id="KW-0695">RNA-directed DNA polymerase</keyword>
<feature type="domain" description="Reverse transcriptase zinc-binding" evidence="1">
    <location>
        <begin position="86"/>
        <end position="156"/>
    </location>
</feature>
<dbReference type="Pfam" id="PF13966">
    <property type="entry name" value="zf-RVT"/>
    <property type="match status" value="1"/>
</dbReference>
<reference evidence="2 3" key="1">
    <citation type="journal article" date="2018" name="Nat. Genet.">
        <title>The Rosa genome provides new insights in the design of modern roses.</title>
        <authorList>
            <person name="Bendahmane M."/>
        </authorList>
    </citation>
    <scope>NUCLEOTIDE SEQUENCE [LARGE SCALE GENOMIC DNA]</scope>
    <source>
        <strain evidence="3">cv. Old Blush</strain>
    </source>
</reference>
<dbReference type="Proteomes" id="UP000238479">
    <property type="component" value="Chromosome 7"/>
</dbReference>
<dbReference type="Gramene" id="PRQ18872">
    <property type="protein sequence ID" value="PRQ18872"/>
    <property type="gene ID" value="RchiOBHm_Chr7g0210911"/>
</dbReference>
<evidence type="ECO:0000259" key="1">
    <source>
        <dbReference type="Pfam" id="PF13966"/>
    </source>
</evidence>
<dbReference type="STRING" id="74649.A0A2P6PAC7"/>
<keyword evidence="2" id="KW-0808">Transferase</keyword>
<dbReference type="OMA" id="PLARCET"/>
<name>A0A2P6PAC7_ROSCH</name>
<evidence type="ECO:0000313" key="3">
    <source>
        <dbReference type="Proteomes" id="UP000238479"/>
    </source>
</evidence>
<protein>
    <submittedName>
        <fullName evidence="2">Putative reverse transcriptase zinc-binding domain-containing protein</fullName>
    </submittedName>
</protein>
<dbReference type="GO" id="GO:0003964">
    <property type="term" value="F:RNA-directed DNA polymerase activity"/>
    <property type="evidence" value="ECO:0007669"/>
    <property type="project" value="UniProtKB-KW"/>
</dbReference>
<dbReference type="AlphaFoldDB" id="A0A2P6PAC7"/>
<gene>
    <name evidence="2" type="ORF">RchiOBHm_Chr7g0210911</name>
</gene>
<proteinExistence type="predicted"/>
<sequence>MLYPQLVNSLIDWDLHTWSLDQIAHLLLPSQLRLITSIQIGDGQGSDRLIWPWSRNGYCSVKFGYHWIHSNRHKAITCSKHTSHIGEKFVWKLVWKIDTLTKVKNFLWRAISGAIPTLLNLHRRKVCPSPICPICGEFEESIEHSLLLCSWVDLVWFGSPLGLRLDKKSVTTLDSWLSSINNCTTTGTEKERLLTWISFLCWKIWTARCDFIYRWEALSPQKVICDGVKLANEFWGARSLCNTT</sequence>